<keyword evidence="2" id="KW-0456">Lyase</keyword>
<keyword evidence="1" id="KW-0732">Signal</keyword>
<feature type="signal peptide" evidence="1">
    <location>
        <begin position="1"/>
        <end position="23"/>
    </location>
</feature>
<dbReference type="Pfam" id="PF14592">
    <property type="entry name" value="Chondroitinas_B"/>
    <property type="match status" value="1"/>
</dbReference>
<evidence type="ECO:0000313" key="2">
    <source>
        <dbReference type="EMBL" id="SHG64271.1"/>
    </source>
</evidence>
<accession>A0A1M5LGU1</accession>
<sequence>MKTYPLSFLLCYSLSLFPGPGIAGASSPTASAFLRSGNNTVALFVNSNAIVNSPAIVNSHVTANSPLVVDNPEALKAAVAKASPGDIILLKDKEWNNSGLRLQGNGTAGKPILIMPQTPGGVTFTGQSFVQMGGSYLVFKDFHFRNGYSPKREVISFRINNEVLANHCRVTGIVIENYSQPERFKSDSWITLYGKHNRIDHSTFVNKLNSGPLIIAELDDERSQQNEHSIDSNYFKGRQRFGSNGGETIRIGVSRYSLTASRTNIVRNFFERCNGEVEIVSIKSGENNVSFNTFLECEGGLVLRHGSGNVVEGNFFLGNNKPFTGGVRVINPNQKVVNNVFSDLQGVNFRAALAVLNGVPNSLINRYYQVKDALIEHNTFINSASILFGAGKDAERTLAPENVSFKHNLILSSGTEVYTNANTGNGILFSDNGLEKSFKGEVPQGFKVMKTSSIKVNGFSLPYHPDYGADVKKLPLIKKENTGASWYHPEPEKTIRKAMSFQVRSDQSQTLPALLKQAIAGDTIVLSEAANYKISAELLVSKPLIIMAAPGLKSRPVLIGTSAKSMDAFISIENGGDLLVKGIAFKGTYESFPAVDAGIRSTDRPMNRPYRLEINNCEFYDYNESSNAGFKASKSTLADSLVVLNSIFHHMSGAGIDLSSEKEDKGMYNAEYTVIKNCTFSNLLGAAINIYRGGNDESTLGPFVTIDHCTFNEVENREQGTVVRLIGAQQAAVTNSNFSYSGQGGRSVLFQEYRWDNILVDYCNFYESGKVESFYHKASGAHIYQLKPEYKNPEQLNFEWSGNAPLSNHQTPVGIIAYDPE</sequence>
<evidence type="ECO:0000256" key="1">
    <source>
        <dbReference type="SAM" id="SignalP"/>
    </source>
</evidence>
<dbReference type="GO" id="GO:0016829">
    <property type="term" value="F:lyase activity"/>
    <property type="evidence" value="ECO:0007669"/>
    <property type="project" value="UniProtKB-KW"/>
</dbReference>
<proteinExistence type="predicted"/>
<evidence type="ECO:0000313" key="3">
    <source>
        <dbReference type="Proteomes" id="UP000184287"/>
    </source>
</evidence>
<dbReference type="STRING" id="288992.SAMN04488522_106339"/>
<dbReference type="InterPro" id="IPR039513">
    <property type="entry name" value="PL-6"/>
</dbReference>
<reference evidence="3" key="1">
    <citation type="submission" date="2016-11" db="EMBL/GenBank/DDBJ databases">
        <authorList>
            <person name="Varghese N."/>
            <person name="Submissions S."/>
        </authorList>
    </citation>
    <scope>NUCLEOTIDE SEQUENCE [LARGE SCALE GENOMIC DNA]</scope>
    <source>
        <strain evidence="3">DSM 16990</strain>
    </source>
</reference>
<dbReference type="OrthoDB" id="6475864at2"/>
<dbReference type="InterPro" id="IPR006626">
    <property type="entry name" value="PbH1"/>
</dbReference>
<dbReference type="Gene3D" id="2.160.20.10">
    <property type="entry name" value="Single-stranded right-handed beta-helix, Pectin lyase-like"/>
    <property type="match status" value="2"/>
</dbReference>
<dbReference type="RefSeq" id="WP_084529380.1">
    <property type="nucleotide sequence ID" value="NZ_FQUQ01000006.1"/>
</dbReference>
<dbReference type="CDD" id="cd14251">
    <property type="entry name" value="PL-6"/>
    <property type="match status" value="1"/>
</dbReference>
<dbReference type="Proteomes" id="UP000184287">
    <property type="component" value="Unassembled WGS sequence"/>
</dbReference>
<dbReference type="EMBL" id="FQUQ01000006">
    <property type="protein sequence ID" value="SHG64271.1"/>
    <property type="molecule type" value="Genomic_DNA"/>
</dbReference>
<keyword evidence="3" id="KW-1185">Reference proteome</keyword>
<dbReference type="InterPro" id="IPR012334">
    <property type="entry name" value="Pectin_lyas_fold"/>
</dbReference>
<name>A0A1M5LGU1_9SPHI</name>
<dbReference type="SMART" id="SM00710">
    <property type="entry name" value="PbH1"/>
    <property type="match status" value="8"/>
</dbReference>
<dbReference type="SUPFAM" id="SSF51126">
    <property type="entry name" value="Pectin lyase-like"/>
    <property type="match status" value="2"/>
</dbReference>
<protein>
    <submittedName>
        <fullName evidence="2">Poly(Beta-D-mannuronate) lyase</fullName>
    </submittedName>
</protein>
<feature type="chain" id="PRO_5012657674" evidence="1">
    <location>
        <begin position="24"/>
        <end position="821"/>
    </location>
</feature>
<dbReference type="AlphaFoldDB" id="A0A1M5LGU1"/>
<gene>
    <name evidence="2" type="ORF">SAMN04488522_106339</name>
</gene>
<organism evidence="2 3">
    <name type="scientific">Pedobacter caeni</name>
    <dbReference type="NCBI Taxonomy" id="288992"/>
    <lineage>
        <taxon>Bacteria</taxon>
        <taxon>Pseudomonadati</taxon>
        <taxon>Bacteroidota</taxon>
        <taxon>Sphingobacteriia</taxon>
        <taxon>Sphingobacteriales</taxon>
        <taxon>Sphingobacteriaceae</taxon>
        <taxon>Pedobacter</taxon>
    </lineage>
</organism>
<dbReference type="InterPro" id="IPR011050">
    <property type="entry name" value="Pectin_lyase_fold/virulence"/>
</dbReference>